<name>A0A498JFI4_MALDO</name>
<proteinExistence type="predicted"/>
<comment type="caution">
    <text evidence="2">The sequence shown here is derived from an EMBL/GenBank/DDBJ whole genome shotgun (WGS) entry which is preliminary data.</text>
</comment>
<accession>A0A498JFI4</accession>
<dbReference type="GO" id="GO:0001786">
    <property type="term" value="F:phosphatidylserine binding"/>
    <property type="evidence" value="ECO:0007669"/>
    <property type="project" value="TreeGrafter"/>
</dbReference>
<dbReference type="SUPFAM" id="SSF47874">
    <property type="entry name" value="Annexin"/>
    <property type="match status" value="1"/>
</dbReference>
<dbReference type="GO" id="GO:0005886">
    <property type="term" value="C:plasma membrane"/>
    <property type="evidence" value="ECO:0007669"/>
    <property type="project" value="TreeGrafter"/>
</dbReference>
<dbReference type="GO" id="GO:0009408">
    <property type="term" value="P:response to heat"/>
    <property type="evidence" value="ECO:0007669"/>
    <property type="project" value="TreeGrafter"/>
</dbReference>
<dbReference type="PANTHER" id="PTHR10502">
    <property type="entry name" value="ANNEXIN"/>
    <property type="match status" value="1"/>
</dbReference>
<dbReference type="STRING" id="3750.A0A498JFI4"/>
<dbReference type="InterPro" id="IPR037104">
    <property type="entry name" value="Annexin_sf"/>
</dbReference>
<evidence type="ECO:0000313" key="2">
    <source>
        <dbReference type="EMBL" id="RXH93896.1"/>
    </source>
</evidence>
<dbReference type="Gene3D" id="1.10.220.10">
    <property type="entry name" value="Annexin"/>
    <property type="match status" value="1"/>
</dbReference>
<protein>
    <recommendedName>
        <fullName evidence="4">Annexin</fullName>
    </recommendedName>
</protein>
<organism evidence="2 3">
    <name type="scientific">Malus domestica</name>
    <name type="common">Apple</name>
    <name type="synonym">Pyrus malus</name>
    <dbReference type="NCBI Taxonomy" id="3750"/>
    <lineage>
        <taxon>Eukaryota</taxon>
        <taxon>Viridiplantae</taxon>
        <taxon>Streptophyta</taxon>
        <taxon>Embryophyta</taxon>
        <taxon>Tracheophyta</taxon>
        <taxon>Spermatophyta</taxon>
        <taxon>Magnoliopsida</taxon>
        <taxon>eudicotyledons</taxon>
        <taxon>Gunneridae</taxon>
        <taxon>Pentapetalae</taxon>
        <taxon>rosids</taxon>
        <taxon>fabids</taxon>
        <taxon>Rosales</taxon>
        <taxon>Rosaceae</taxon>
        <taxon>Amygdaloideae</taxon>
        <taxon>Maleae</taxon>
        <taxon>Malus</taxon>
    </lineage>
</organism>
<feature type="region of interest" description="Disordered" evidence="1">
    <location>
        <begin position="182"/>
        <end position="215"/>
    </location>
</feature>
<dbReference type="GO" id="GO:0005544">
    <property type="term" value="F:calcium-dependent phospholipid binding"/>
    <property type="evidence" value="ECO:0007669"/>
    <property type="project" value="InterPro"/>
</dbReference>
<evidence type="ECO:0000256" key="1">
    <source>
        <dbReference type="SAM" id="MobiDB-lite"/>
    </source>
</evidence>
<dbReference type="AlphaFoldDB" id="A0A498JFI4"/>
<sequence>MILQKKKKKLLTKENVICFRSLKTKNCGFGLGLVLHSIDSYCWLAQLLVGLVSSYRYDRQLVDTGIADSEASRLHEAIETKQYDRAHVVWILSTRNFFQLRATFECYTNKIMDIPSTRVVDPVSLICIFSYLPNTRPFKSSLASDSYQNSEVKQVRVRAIPGWGPKRTISYYGGVEPFGSSLASDSVGTPKLRSSHESIPRISDPLGSSRMSSQK</sequence>
<dbReference type="EMBL" id="RDQH01000333">
    <property type="protein sequence ID" value="RXH93896.1"/>
    <property type="molecule type" value="Genomic_DNA"/>
</dbReference>
<dbReference type="Proteomes" id="UP000290289">
    <property type="component" value="Chromosome 7"/>
</dbReference>
<dbReference type="GO" id="GO:0009409">
    <property type="term" value="P:response to cold"/>
    <property type="evidence" value="ECO:0007669"/>
    <property type="project" value="TreeGrafter"/>
</dbReference>
<dbReference type="GO" id="GO:0005737">
    <property type="term" value="C:cytoplasm"/>
    <property type="evidence" value="ECO:0007669"/>
    <property type="project" value="TreeGrafter"/>
</dbReference>
<gene>
    <name evidence="2" type="ORF">DVH24_015963</name>
</gene>
<dbReference type="GO" id="GO:0009414">
    <property type="term" value="P:response to water deprivation"/>
    <property type="evidence" value="ECO:0007669"/>
    <property type="project" value="TreeGrafter"/>
</dbReference>
<dbReference type="GO" id="GO:0005509">
    <property type="term" value="F:calcium ion binding"/>
    <property type="evidence" value="ECO:0007669"/>
    <property type="project" value="InterPro"/>
</dbReference>
<evidence type="ECO:0000313" key="3">
    <source>
        <dbReference type="Proteomes" id="UP000290289"/>
    </source>
</evidence>
<dbReference type="GO" id="GO:0009651">
    <property type="term" value="P:response to salt stress"/>
    <property type="evidence" value="ECO:0007669"/>
    <property type="project" value="TreeGrafter"/>
</dbReference>
<evidence type="ECO:0008006" key="4">
    <source>
        <dbReference type="Google" id="ProtNLM"/>
    </source>
</evidence>
<keyword evidence="3" id="KW-1185">Reference proteome</keyword>
<reference evidence="2 3" key="1">
    <citation type="submission" date="2018-10" db="EMBL/GenBank/DDBJ databases">
        <title>A high-quality apple genome assembly.</title>
        <authorList>
            <person name="Hu J."/>
        </authorList>
    </citation>
    <scope>NUCLEOTIDE SEQUENCE [LARGE SCALE GENOMIC DNA]</scope>
    <source>
        <strain evidence="3">cv. HFTH1</strain>
        <tissue evidence="2">Young leaf</tissue>
    </source>
</reference>
<dbReference type="PANTHER" id="PTHR10502:SF99">
    <property type="entry name" value="ANNEXIN D3"/>
    <property type="match status" value="1"/>
</dbReference>